<evidence type="ECO:0008006" key="8">
    <source>
        <dbReference type="Google" id="ProtNLM"/>
    </source>
</evidence>
<dbReference type="Pfam" id="PF14011">
    <property type="entry name" value="ESX-1_EspG"/>
    <property type="match status" value="1"/>
</dbReference>
<proteinExistence type="inferred from homology"/>
<gene>
    <name evidence="6" type="ORF">JOF53_003107</name>
</gene>
<evidence type="ECO:0000313" key="7">
    <source>
        <dbReference type="Proteomes" id="UP001519363"/>
    </source>
</evidence>
<organism evidence="6 7">
    <name type="scientific">Crossiella equi</name>
    <dbReference type="NCBI Taxonomy" id="130796"/>
    <lineage>
        <taxon>Bacteria</taxon>
        <taxon>Bacillati</taxon>
        <taxon>Actinomycetota</taxon>
        <taxon>Actinomycetes</taxon>
        <taxon>Pseudonocardiales</taxon>
        <taxon>Pseudonocardiaceae</taxon>
        <taxon>Crossiella</taxon>
    </lineage>
</organism>
<comment type="caution">
    <text evidence="6">The sequence shown here is derived from an EMBL/GenBank/DDBJ whole genome shotgun (WGS) entry which is preliminary data.</text>
</comment>
<evidence type="ECO:0000313" key="6">
    <source>
        <dbReference type="EMBL" id="MBP2474235.1"/>
    </source>
</evidence>
<dbReference type="EMBL" id="JAGIOO010000001">
    <property type="protein sequence ID" value="MBP2474235.1"/>
    <property type="molecule type" value="Genomic_DNA"/>
</dbReference>
<protein>
    <recommendedName>
        <fullName evidence="8">ESX secretion-associated protein EspG</fullName>
    </recommendedName>
</protein>
<feature type="region of interest" description="Disordered" evidence="5">
    <location>
        <begin position="139"/>
        <end position="184"/>
    </location>
</feature>
<dbReference type="Proteomes" id="UP001519363">
    <property type="component" value="Unassembled WGS sequence"/>
</dbReference>
<evidence type="ECO:0000256" key="2">
    <source>
        <dbReference type="ARBA" id="ARBA00006411"/>
    </source>
</evidence>
<reference evidence="6 7" key="1">
    <citation type="submission" date="2021-03" db="EMBL/GenBank/DDBJ databases">
        <title>Sequencing the genomes of 1000 actinobacteria strains.</title>
        <authorList>
            <person name="Klenk H.-P."/>
        </authorList>
    </citation>
    <scope>NUCLEOTIDE SEQUENCE [LARGE SCALE GENOMIC DNA]</scope>
    <source>
        <strain evidence="6 7">DSM 44580</strain>
    </source>
</reference>
<dbReference type="RefSeq" id="WP_209707016.1">
    <property type="nucleotide sequence ID" value="NZ_JAGIOO010000001.1"/>
</dbReference>
<sequence>MLRSRIAISLLAYDVIWQAEGLQDKHLVLATTSPGHTDEERAVLEQQAWRELEGLGLAQRGRPHPDLVDTMHLLARPQQEFYGWISAPETKQRAPLVAASGQDAVLAEIQGDVLSLEPVRPTALAEALVRTLPDRAPARGQSFNLPADAFGEQPRGRHSRGAEEDNGGGFLQSSGGSSGGATPHRLRELMAKPRLAAGQLFTASRDRLGARRRSAAGLTFFDVAEGRYMAAKTPGPDGQDWVFVAPADPRAMAQKLTEMASGPTR</sequence>
<evidence type="ECO:0000256" key="3">
    <source>
        <dbReference type="ARBA" id="ARBA00022490"/>
    </source>
</evidence>
<name>A0ABS5AEX1_9PSEU</name>
<comment type="similarity">
    <text evidence="2">Belongs to the EspG family.</text>
</comment>
<keyword evidence="4" id="KW-0143">Chaperone</keyword>
<dbReference type="InterPro" id="IPR025734">
    <property type="entry name" value="EspG"/>
</dbReference>
<evidence type="ECO:0000256" key="4">
    <source>
        <dbReference type="ARBA" id="ARBA00023186"/>
    </source>
</evidence>
<keyword evidence="3" id="KW-0963">Cytoplasm</keyword>
<evidence type="ECO:0000256" key="5">
    <source>
        <dbReference type="SAM" id="MobiDB-lite"/>
    </source>
</evidence>
<comment type="subcellular location">
    <subcellularLocation>
        <location evidence="1">Cytoplasm</location>
    </subcellularLocation>
</comment>
<keyword evidence="7" id="KW-1185">Reference proteome</keyword>
<evidence type="ECO:0000256" key="1">
    <source>
        <dbReference type="ARBA" id="ARBA00004496"/>
    </source>
</evidence>
<accession>A0ABS5AEX1</accession>